<evidence type="ECO:0000259" key="1">
    <source>
        <dbReference type="Pfam" id="PF26386"/>
    </source>
</evidence>
<dbReference type="PANTHER" id="PTHR42146:SF1">
    <property type="entry name" value="OLIGORIBONUCLEASE NRNB"/>
    <property type="match status" value="1"/>
</dbReference>
<dbReference type="AlphaFoldDB" id="A0ABD5IVA1"/>
<dbReference type="Gene3D" id="3.10.310.30">
    <property type="match status" value="1"/>
</dbReference>
<dbReference type="EMBL" id="JARTLI010000018">
    <property type="protein sequence ID" value="MED5052244.1"/>
    <property type="molecule type" value="Genomic_DNA"/>
</dbReference>
<accession>A0ABD5IVA1</accession>
<organism evidence="2 3">
    <name type="scientific">Anoxybacteroides rupiense</name>
    <dbReference type="NCBI Taxonomy" id="311460"/>
    <lineage>
        <taxon>Bacteria</taxon>
        <taxon>Bacillati</taxon>
        <taxon>Bacillota</taxon>
        <taxon>Bacilli</taxon>
        <taxon>Bacillales</taxon>
        <taxon>Anoxybacillaceae</taxon>
        <taxon>Anoxybacteroides</taxon>
    </lineage>
</organism>
<name>A0ABD5IVA1_9BACL</name>
<reference evidence="2 3" key="1">
    <citation type="submission" date="2023-03" db="EMBL/GenBank/DDBJ databases">
        <title>Bacillus Genome Sequencing.</title>
        <authorList>
            <person name="Dunlap C."/>
        </authorList>
    </citation>
    <scope>NUCLEOTIDE SEQUENCE [LARGE SCALE GENOMIC DNA]</scope>
    <source>
        <strain evidence="2 3">NRS-38</strain>
    </source>
</reference>
<dbReference type="Pfam" id="PF26386">
    <property type="entry name" value="NrnB_C"/>
    <property type="match status" value="1"/>
</dbReference>
<evidence type="ECO:0000313" key="3">
    <source>
        <dbReference type="Proteomes" id="UP001339962"/>
    </source>
</evidence>
<feature type="domain" description="Oligoribonuclease NrnB C-terminal" evidence="1">
    <location>
        <begin position="324"/>
        <end position="396"/>
    </location>
</feature>
<dbReference type="Proteomes" id="UP001339962">
    <property type="component" value="Unassembled WGS sequence"/>
</dbReference>
<dbReference type="InterPro" id="IPR052968">
    <property type="entry name" value="Nucleotide_metab_enz"/>
</dbReference>
<proteinExistence type="predicted"/>
<gene>
    <name evidence="2" type="ORF">P9850_10305</name>
</gene>
<comment type="caution">
    <text evidence="2">The sequence shown here is derived from an EMBL/GenBank/DDBJ whole genome shotgun (WGS) entry which is preliminary data.</text>
</comment>
<sequence>MMKLFTDSDLDGVGCGLLATLAFGSEVDVSYCSYRNLNERVRSFLENRQHDSAFVWITDLAVNHEIEEMLDHRFKTGKHVQMIDHHITALHFNRHPWGWVVPVDECGKKTCATSLFYEYLIREQKLERKEILDEFVELVRQYDTWEWDENNNVQAKHLNDLLSMLGIDEFVRQMLERLQKESSFAFTDLEAFVLQIEEKKIQRYIRLKQKQIVQTWIEGRCVGIVFAEQYISELGNALSKRLPHLDMIAMVNPGTKHIGFRTTHDEVNVAEFAQRFGGGGHPKASGCSADADAFLRFAAPAFQLPPVYLDAEQNRFNQKEHVAGIFFKNHQDQWLLAAFCDEQKKWKVWGAALVPAVSFSTFEEAERWMKRSFAAGIADDALVIDYLCQQLSWSKDEVMARYAEAVEQYKKQQKLRVKRSQQLF</sequence>
<evidence type="ECO:0000313" key="2">
    <source>
        <dbReference type="EMBL" id="MED5052244.1"/>
    </source>
</evidence>
<dbReference type="RefSeq" id="WP_328218463.1">
    <property type="nucleotide sequence ID" value="NZ_JARTLI010000018.1"/>
</dbReference>
<dbReference type="PANTHER" id="PTHR42146">
    <property type="entry name" value="3',5'-CYCLIC-NUCLEOTIDE PHOSPHODIESTERASE"/>
    <property type="match status" value="1"/>
</dbReference>
<protein>
    <submittedName>
        <fullName evidence="2">DHHA1 domain-containing protein</fullName>
    </submittedName>
</protein>
<dbReference type="SUPFAM" id="SSF64182">
    <property type="entry name" value="DHH phosphoesterases"/>
    <property type="match status" value="1"/>
</dbReference>
<dbReference type="InterPro" id="IPR058608">
    <property type="entry name" value="NrnB_C"/>
</dbReference>
<dbReference type="InterPro" id="IPR038763">
    <property type="entry name" value="DHH_sf"/>
</dbReference>